<protein>
    <submittedName>
        <fullName evidence="2">Uncharacterized protein</fullName>
    </submittedName>
</protein>
<accession>A0ABY8UWP1</accession>
<gene>
    <name evidence="2" type="ORF">QNI29_18860</name>
</gene>
<feature type="transmembrane region" description="Helical" evidence="1">
    <location>
        <begin position="39"/>
        <end position="61"/>
    </location>
</feature>
<feature type="transmembrane region" description="Helical" evidence="1">
    <location>
        <begin position="12"/>
        <end position="33"/>
    </location>
</feature>
<dbReference type="EMBL" id="CP126446">
    <property type="protein sequence ID" value="WIF97760.1"/>
    <property type="molecule type" value="Genomic_DNA"/>
</dbReference>
<keyword evidence="1" id="KW-0472">Membrane</keyword>
<evidence type="ECO:0000313" key="3">
    <source>
        <dbReference type="Proteomes" id="UP001236652"/>
    </source>
</evidence>
<dbReference type="Proteomes" id="UP001236652">
    <property type="component" value="Chromosome"/>
</dbReference>
<dbReference type="RefSeq" id="WP_231417855.1">
    <property type="nucleotide sequence ID" value="NZ_CP126446.1"/>
</dbReference>
<reference evidence="2 3" key="1">
    <citation type="submission" date="2023-05" db="EMBL/GenBank/DDBJ databases">
        <title>Comparative genomics reveals the evidence of polycyclic aromatic hydrocarbons degradation in moderately halophilic genus Pontibacillus.</title>
        <authorList>
            <person name="Yang H."/>
            <person name="Qian Z."/>
        </authorList>
    </citation>
    <scope>NUCLEOTIDE SEQUENCE [LARGE SCALE GENOMIC DNA]</scope>
    <source>
        <strain evidence="3">HN14</strain>
    </source>
</reference>
<evidence type="ECO:0000256" key="1">
    <source>
        <dbReference type="SAM" id="Phobius"/>
    </source>
</evidence>
<keyword evidence="3" id="KW-1185">Reference proteome</keyword>
<keyword evidence="1" id="KW-1133">Transmembrane helix</keyword>
<name>A0ABY8UWP1_9BACI</name>
<proteinExistence type="predicted"/>
<keyword evidence="1" id="KW-0812">Transmembrane</keyword>
<sequence>MLGKGKSTAGKVLAYVGLWVFAAGFVFSEFVGLEGTPALLQTLSIPVLILGMVMVVSSNFFRIRH</sequence>
<organism evidence="2 3">
    <name type="scientific">Pontibacillus chungwhensis</name>
    <dbReference type="NCBI Taxonomy" id="265426"/>
    <lineage>
        <taxon>Bacteria</taxon>
        <taxon>Bacillati</taxon>
        <taxon>Bacillota</taxon>
        <taxon>Bacilli</taxon>
        <taxon>Bacillales</taxon>
        <taxon>Bacillaceae</taxon>
        <taxon>Pontibacillus</taxon>
    </lineage>
</organism>
<evidence type="ECO:0000313" key="2">
    <source>
        <dbReference type="EMBL" id="WIF97760.1"/>
    </source>
</evidence>